<evidence type="ECO:0000256" key="2">
    <source>
        <dbReference type="ARBA" id="ARBA00022448"/>
    </source>
</evidence>
<dbReference type="PROSITE" id="PS00194">
    <property type="entry name" value="THIOREDOXIN_1"/>
    <property type="match status" value="1"/>
</dbReference>
<dbReference type="Proteomes" id="UP001500840">
    <property type="component" value="Unassembled WGS sequence"/>
</dbReference>
<accession>A0ABP8NQP6</accession>
<evidence type="ECO:0000313" key="9">
    <source>
        <dbReference type="EMBL" id="GAA4471094.1"/>
    </source>
</evidence>
<feature type="domain" description="Thioredoxin" evidence="8">
    <location>
        <begin position="8"/>
        <end position="139"/>
    </location>
</feature>
<dbReference type="PROSITE" id="PS51352">
    <property type="entry name" value="THIOREDOXIN_2"/>
    <property type="match status" value="1"/>
</dbReference>
<protein>
    <recommendedName>
        <fullName evidence="7">Thioredoxin</fullName>
    </recommendedName>
</protein>
<gene>
    <name evidence="9" type="primary">trxC</name>
    <name evidence="9" type="ORF">GCM10023156_65170</name>
</gene>
<evidence type="ECO:0000256" key="4">
    <source>
        <dbReference type="ARBA" id="ARBA00022982"/>
    </source>
</evidence>
<keyword evidence="6" id="KW-0676">Redox-active center</keyword>
<name>A0ABP8NQP6_9BACT</name>
<keyword evidence="5" id="KW-1015">Disulfide bond</keyword>
<dbReference type="PRINTS" id="PR00421">
    <property type="entry name" value="THIOREDOXIN"/>
</dbReference>
<dbReference type="Gene3D" id="3.40.30.10">
    <property type="entry name" value="Glutaredoxin"/>
    <property type="match status" value="1"/>
</dbReference>
<dbReference type="Pfam" id="PF21352">
    <property type="entry name" value="Zn_ribbon_Thio2"/>
    <property type="match status" value="1"/>
</dbReference>
<evidence type="ECO:0000313" key="10">
    <source>
        <dbReference type="Proteomes" id="UP001500840"/>
    </source>
</evidence>
<dbReference type="NCBIfam" id="TIGR01068">
    <property type="entry name" value="thioredoxin"/>
    <property type="match status" value="1"/>
</dbReference>
<evidence type="ECO:0000256" key="7">
    <source>
        <dbReference type="NCBIfam" id="TIGR01068"/>
    </source>
</evidence>
<evidence type="ECO:0000259" key="8">
    <source>
        <dbReference type="PROSITE" id="PS51352"/>
    </source>
</evidence>
<evidence type="ECO:0000256" key="1">
    <source>
        <dbReference type="ARBA" id="ARBA00008987"/>
    </source>
</evidence>
<dbReference type="Gene3D" id="2.30.30.380">
    <property type="entry name" value="Zn-finger domain of Sec23/24"/>
    <property type="match status" value="1"/>
</dbReference>
<proteinExistence type="inferred from homology"/>
<reference evidence="10" key="1">
    <citation type="journal article" date="2019" name="Int. J. Syst. Evol. Microbiol.">
        <title>The Global Catalogue of Microorganisms (GCM) 10K type strain sequencing project: providing services to taxonomists for standard genome sequencing and annotation.</title>
        <authorList>
            <consortium name="The Broad Institute Genomics Platform"/>
            <consortium name="The Broad Institute Genome Sequencing Center for Infectious Disease"/>
            <person name="Wu L."/>
            <person name="Ma J."/>
        </authorList>
    </citation>
    <scope>NUCLEOTIDE SEQUENCE [LARGE SCALE GENOMIC DNA]</scope>
    <source>
        <strain evidence="10">JCM 17759</strain>
    </source>
</reference>
<dbReference type="EMBL" id="BAABGA010000120">
    <property type="protein sequence ID" value="GAA4471094.1"/>
    <property type="molecule type" value="Genomic_DNA"/>
</dbReference>
<keyword evidence="10" id="KW-1185">Reference proteome</keyword>
<dbReference type="PANTHER" id="PTHR45663">
    <property type="entry name" value="GEO12009P1"/>
    <property type="match status" value="1"/>
</dbReference>
<evidence type="ECO:0000256" key="3">
    <source>
        <dbReference type="ARBA" id="ARBA00022723"/>
    </source>
</evidence>
<dbReference type="InterPro" id="IPR013766">
    <property type="entry name" value="Thioredoxin_domain"/>
</dbReference>
<dbReference type="InterPro" id="IPR049299">
    <property type="entry name" value="Thio2_N"/>
</dbReference>
<dbReference type="NCBIfam" id="NF008229">
    <property type="entry name" value="PRK10996.1"/>
    <property type="match status" value="1"/>
</dbReference>
<dbReference type="Pfam" id="PF00085">
    <property type="entry name" value="Thioredoxin"/>
    <property type="match status" value="1"/>
</dbReference>
<dbReference type="InterPro" id="IPR017937">
    <property type="entry name" value="Thioredoxin_CS"/>
</dbReference>
<comment type="similarity">
    <text evidence="1">Belongs to the thioredoxin family.</text>
</comment>
<dbReference type="CDD" id="cd02947">
    <property type="entry name" value="TRX_family"/>
    <property type="match status" value="1"/>
</dbReference>
<comment type="caution">
    <text evidence="9">The sequence shown here is derived from an EMBL/GenBank/DDBJ whole genome shotgun (WGS) entry which is preliminary data.</text>
</comment>
<evidence type="ECO:0000256" key="5">
    <source>
        <dbReference type="ARBA" id="ARBA00023157"/>
    </source>
</evidence>
<keyword evidence="4" id="KW-0249">Electron transport</keyword>
<organism evidence="9 10">
    <name type="scientific">Novipirellula rosea</name>
    <dbReference type="NCBI Taxonomy" id="1031540"/>
    <lineage>
        <taxon>Bacteria</taxon>
        <taxon>Pseudomonadati</taxon>
        <taxon>Planctomycetota</taxon>
        <taxon>Planctomycetia</taxon>
        <taxon>Pirellulales</taxon>
        <taxon>Pirellulaceae</taxon>
        <taxon>Novipirellula</taxon>
    </lineage>
</organism>
<sequence>MNLVCSECGSVNRVPESKLTDKPVCGKCKTSLLPNHPVDLSADLFAKFITRTELPVLVDFWAPWCGPCRMMAPAFATAAEELSPQMILAKLNTEDAPQISSQFGISGIPTMILFQRGNELNRQSGAVNTQQIVAFARRG</sequence>
<dbReference type="PANTHER" id="PTHR45663:SF11">
    <property type="entry name" value="GEO12009P1"/>
    <property type="match status" value="1"/>
</dbReference>
<dbReference type="InterPro" id="IPR005746">
    <property type="entry name" value="Thioredoxin"/>
</dbReference>
<dbReference type="InterPro" id="IPR036249">
    <property type="entry name" value="Thioredoxin-like_sf"/>
</dbReference>
<dbReference type="SUPFAM" id="SSF52833">
    <property type="entry name" value="Thioredoxin-like"/>
    <property type="match status" value="1"/>
</dbReference>
<evidence type="ECO:0000256" key="6">
    <source>
        <dbReference type="ARBA" id="ARBA00023284"/>
    </source>
</evidence>
<dbReference type="RefSeq" id="WP_339942902.1">
    <property type="nucleotide sequence ID" value="NZ_BAABGA010000120.1"/>
</dbReference>
<keyword evidence="2" id="KW-0813">Transport</keyword>
<keyword evidence="3" id="KW-0479">Metal-binding</keyword>